<protein>
    <submittedName>
        <fullName evidence="2">Uncharacterized protein</fullName>
    </submittedName>
</protein>
<evidence type="ECO:0000313" key="3">
    <source>
        <dbReference type="Proteomes" id="UP000269945"/>
    </source>
</evidence>
<proteinExistence type="predicted"/>
<organism evidence="2 3">
    <name type="scientific">Gulo gulo</name>
    <name type="common">Wolverine</name>
    <name type="synonym">Gluton</name>
    <dbReference type="NCBI Taxonomy" id="48420"/>
    <lineage>
        <taxon>Eukaryota</taxon>
        <taxon>Metazoa</taxon>
        <taxon>Chordata</taxon>
        <taxon>Craniata</taxon>
        <taxon>Vertebrata</taxon>
        <taxon>Euteleostomi</taxon>
        <taxon>Mammalia</taxon>
        <taxon>Eutheria</taxon>
        <taxon>Laurasiatheria</taxon>
        <taxon>Carnivora</taxon>
        <taxon>Caniformia</taxon>
        <taxon>Musteloidea</taxon>
        <taxon>Mustelidae</taxon>
        <taxon>Guloninae</taxon>
        <taxon>Gulo</taxon>
    </lineage>
</organism>
<keyword evidence="3" id="KW-1185">Reference proteome</keyword>
<name>A0A9X9LW78_GULGU</name>
<sequence length="103" mass="11532">GPPVNSHQELSYRPGLPSEASAQTRPHLKCRPRGNGPWEGLHLPCLSLQGMMGLLSKFQGKKQKSKPRHISVNRRTIINIRKGTERLSNVQKITQLKSCRVSV</sequence>
<comment type="caution">
    <text evidence="2">The sequence shown here is derived from an EMBL/GenBank/DDBJ whole genome shotgun (WGS) entry which is preliminary data.</text>
</comment>
<evidence type="ECO:0000256" key="1">
    <source>
        <dbReference type="SAM" id="MobiDB-lite"/>
    </source>
</evidence>
<dbReference type="EMBL" id="CYRY02023528">
    <property type="protein sequence ID" value="VCW97893.1"/>
    <property type="molecule type" value="Genomic_DNA"/>
</dbReference>
<feature type="region of interest" description="Disordered" evidence="1">
    <location>
        <begin position="1"/>
        <end position="34"/>
    </location>
</feature>
<evidence type="ECO:0000313" key="2">
    <source>
        <dbReference type="EMBL" id="VCW97893.1"/>
    </source>
</evidence>
<gene>
    <name evidence="2" type="ORF">BN2614_LOCUS1</name>
</gene>
<reference evidence="2 3" key="1">
    <citation type="submission" date="2018-10" db="EMBL/GenBank/DDBJ databases">
        <authorList>
            <person name="Ekblom R."/>
            <person name="Jareborg N."/>
        </authorList>
    </citation>
    <scope>NUCLEOTIDE SEQUENCE [LARGE SCALE GENOMIC DNA]</scope>
    <source>
        <tissue evidence="2">Muscle</tissue>
    </source>
</reference>
<dbReference type="Proteomes" id="UP000269945">
    <property type="component" value="Unassembled WGS sequence"/>
</dbReference>
<dbReference type="AlphaFoldDB" id="A0A9X9LW78"/>
<feature type="non-terminal residue" evidence="2">
    <location>
        <position position="1"/>
    </location>
</feature>
<accession>A0A9X9LW78</accession>